<dbReference type="PRINTS" id="PR00926">
    <property type="entry name" value="MITOCARRIER"/>
</dbReference>
<keyword evidence="3 6" id="KW-0812">Transmembrane</keyword>
<comment type="similarity">
    <text evidence="7">Belongs to the mitochondrial carrier (TC 2.A.29) family.</text>
</comment>
<evidence type="ECO:0000313" key="8">
    <source>
        <dbReference type="EMBL" id="CDW82223.1"/>
    </source>
</evidence>
<dbReference type="InParanoid" id="A0A078AMW3"/>
<dbReference type="OrthoDB" id="270584at2759"/>
<keyword evidence="9" id="KW-1185">Reference proteome</keyword>
<keyword evidence="2 7" id="KW-0813">Transport</keyword>
<evidence type="ECO:0000256" key="1">
    <source>
        <dbReference type="ARBA" id="ARBA00004141"/>
    </source>
</evidence>
<name>A0A078AMW3_STYLE</name>
<evidence type="ECO:0000256" key="5">
    <source>
        <dbReference type="ARBA" id="ARBA00023136"/>
    </source>
</evidence>
<dbReference type="Gene3D" id="1.50.40.10">
    <property type="entry name" value="Mitochondrial carrier domain"/>
    <property type="match status" value="2"/>
</dbReference>
<sequence>MSLRESKLEKDPVQKHHFSYLHFFTGAFSGALSRTLTNPLERLKILRQCTTAEYQGLTIMQSFAFMWKEEGFKGFFKGNGTNIIRVAPFSAFEFFFYEFYKHLFYRDRSATDFSSKLICGGLTGMTASTLTYPLDLIRTVLTIQVREDTRNLGIWGCGKKIYLTDGLIGLYKGWFATMGMDGHESYKGVVDVINKIVEKEGPKGLFKGLVPCYLKVIPATAILFMTNERLKKWLQI</sequence>
<proteinExistence type="inferred from homology"/>
<dbReference type="PANTHER" id="PTHR24089">
    <property type="entry name" value="SOLUTE CARRIER FAMILY 25"/>
    <property type="match status" value="1"/>
</dbReference>
<dbReference type="GO" id="GO:0016020">
    <property type="term" value="C:membrane"/>
    <property type="evidence" value="ECO:0007669"/>
    <property type="project" value="UniProtKB-SubCell"/>
</dbReference>
<dbReference type="InterPro" id="IPR023395">
    <property type="entry name" value="MCP_dom_sf"/>
</dbReference>
<dbReference type="SUPFAM" id="SSF103506">
    <property type="entry name" value="Mitochondrial carrier"/>
    <property type="match status" value="1"/>
</dbReference>
<dbReference type="Proteomes" id="UP000039865">
    <property type="component" value="Unassembled WGS sequence"/>
</dbReference>
<evidence type="ECO:0000256" key="2">
    <source>
        <dbReference type="ARBA" id="ARBA00022448"/>
    </source>
</evidence>
<protein>
    <submittedName>
        <fullName evidence="8">Mitochondrial carrier</fullName>
    </submittedName>
</protein>
<organism evidence="8 9">
    <name type="scientific">Stylonychia lemnae</name>
    <name type="common">Ciliate</name>
    <dbReference type="NCBI Taxonomy" id="5949"/>
    <lineage>
        <taxon>Eukaryota</taxon>
        <taxon>Sar</taxon>
        <taxon>Alveolata</taxon>
        <taxon>Ciliophora</taxon>
        <taxon>Intramacronucleata</taxon>
        <taxon>Spirotrichea</taxon>
        <taxon>Stichotrichia</taxon>
        <taxon>Sporadotrichida</taxon>
        <taxon>Oxytrichidae</taxon>
        <taxon>Stylonychinae</taxon>
        <taxon>Stylonychia</taxon>
    </lineage>
</organism>
<feature type="repeat" description="Solcar" evidence="6">
    <location>
        <begin position="17"/>
        <end position="103"/>
    </location>
</feature>
<dbReference type="PROSITE" id="PS50920">
    <property type="entry name" value="SOLCAR"/>
    <property type="match status" value="2"/>
</dbReference>
<evidence type="ECO:0000313" key="9">
    <source>
        <dbReference type="Proteomes" id="UP000039865"/>
    </source>
</evidence>
<evidence type="ECO:0000256" key="7">
    <source>
        <dbReference type="RuleBase" id="RU000488"/>
    </source>
</evidence>
<feature type="repeat" description="Solcar" evidence="6">
    <location>
        <begin position="115"/>
        <end position="233"/>
    </location>
</feature>
<reference evidence="8 9" key="1">
    <citation type="submission" date="2014-06" db="EMBL/GenBank/DDBJ databases">
        <authorList>
            <person name="Swart Estienne"/>
        </authorList>
    </citation>
    <scope>NUCLEOTIDE SEQUENCE [LARGE SCALE GENOMIC DNA]</scope>
    <source>
        <strain evidence="8 9">130c</strain>
    </source>
</reference>
<dbReference type="InterPro" id="IPR018108">
    <property type="entry name" value="MCP_transmembrane"/>
</dbReference>
<evidence type="ECO:0000256" key="4">
    <source>
        <dbReference type="ARBA" id="ARBA00022737"/>
    </source>
</evidence>
<dbReference type="AlphaFoldDB" id="A0A078AMW3"/>
<evidence type="ECO:0000256" key="3">
    <source>
        <dbReference type="ARBA" id="ARBA00022692"/>
    </source>
</evidence>
<dbReference type="EMBL" id="CCKQ01010685">
    <property type="protein sequence ID" value="CDW82223.1"/>
    <property type="molecule type" value="Genomic_DNA"/>
</dbReference>
<keyword evidence="5 6" id="KW-0472">Membrane</keyword>
<dbReference type="Pfam" id="PF00153">
    <property type="entry name" value="Mito_carr"/>
    <property type="match status" value="3"/>
</dbReference>
<dbReference type="GO" id="GO:0055085">
    <property type="term" value="P:transmembrane transport"/>
    <property type="evidence" value="ECO:0007669"/>
    <property type="project" value="InterPro"/>
</dbReference>
<keyword evidence="4" id="KW-0677">Repeat</keyword>
<gene>
    <name evidence="8" type="primary">Contig11808.g12624</name>
    <name evidence="8" type="ORF">STYLEM_11253</name>
</gene>
<comment type="subcellular location">
    <subcellularLocation>
        <location evidence="1">Membrane</location>
        <topology evidence="1">Multi-pass membrane protein</topology>
    </subcellularLocation>
</comment>
<accession>A0A078AMW3</accession>
<evidence type="ECO:0000256" key="6">
    <source>
        <dbReference type="PROSITE-ProRule" id="PRU00282"/>
    </source>
</evidence>
<dbReference type="InterPro" id="IPR002067">
    <property type="entry name" value="MCP"/>
</dbReference>